<evidence type="ECO:0000259" key="2">
    <source>
        <dbReference type="Pfam" id="PF12172"/>
    </source>
</evidence>
<evidence type="ECO:0000313" key="3">
    <source>
        <dbReference type="EMBL" id="MFF0499787.1"/>
    </source>
</evidence>
<dbReference type="PANTHER" id="PTHR34075">
    <property type="entry name" value="BLR3430 PROTEIN"/>
    <property type="match status" value="1"/>
</dbReference>
<dbReference type="RefSeq" id="WP_387398533.1">
    <property type="nucleotide sequence ID" value="NZ_JBIAMT010000005.1"/>
</dbReference>
<protein>
    <submittedName>
        <fullName evidence="3">Zn-ribbon domain-containing OB-fold protein</fullName>
    </submittedName>
</protein>
<dbReference type="InterPro" id="IPR012340">
    <property type="entry name" value="NA-bd_OB-fold"/>
</dbReference>
<dbReference type="InterPro" id="IPR022002">
    <property type="entry name" value="ChsH2_Znr"/>
</dbReference>
<dbReference type="InterPro" id="IPR052513">
    <property type="entry name" value="Thioester_dehydratase-like"/>
</dbReference>
<name>A0ABW6P9G5_9NOCA</name>
<dbReference type="Pfam" id="PF12172">
    <property type="entry name" value="zf-ChsH2"/>
    <property type="match status" value="1"/>
</dbReference>
<feature type="domain" description="ChsH2 rubredoxin-like zinc ribbon" evidence="2">
    <location>
        <begin position="18"/>
        <end position="49"/>
    </location>
</feature>
<accession>A0ABW6P9G5</accession>
<sequence>MPRQSPIPEPLDREFYAAANDERLVLQHCARCDRWQYPPEPVCAECARADRLAWRETDGRGTIHSFAVIHDTQIASLRPDLPYTVAVIGLDACPGIVMLSQLPGTESDEVRIGRPVRLTFLTTEATGQKVPEWEVVA</sequence>
<keyword evidence="4" id="KW-1185">Reference proteome</keyword>
<organism evidence="3 4">
    <name type="scientific">Nocardia aobensis</name>
    <dbReference type="NCBI Taxonomy" id="257277"/>
    <lineage>
        <taxon>Bacteria</taxon>
        <taxon>Bacillati</taxon>
        <taxon>Actinomycetota</taxon>
        <taxon>Actinomycetes</taxon>
        <taxon>Mycobacteriales</taxon>
        <taxon>Nocardiaceae</taxon>
        <taxon>Nocardia</taxon>
    </lineage>
</organism>
<dbReference type="EMBL" id="JBIAMT010000005">
    <property type="protein sequence ID" value="MFF0499787.1"/>
    <property type="molecule type" value="Genomic_DNA"/>
</dbReference>
<dbReference type="Gene3D" id="6.10.30.10">
    <property type="match status" value="1"/>
</dbReference>
<feature type="domain" description="ChsH2 C-terminal OB-fold" evidence="1">
    <location>
        <begin position="54"/>
        <end position="120"/>
    </location>
</feature>
<dbReference type="SUPFAM" id="SSF50249">
    <property type="entry name" value="Nucleic acid-binding proteins"/>
    <property type="match status" value="1"/>
</dbReference>
<comment type="caution">
    <text evidence="3">The sequence shown here is derived from an EMBL/GenBank/DDBJ whole genome shotgun (WGS) entry which is preliminary data.</text>
</comment>
<dbReference type="Proteomes" id="UP001601442">
    <property type="component" value="Unassembled WGS sequence"/>
</dbReference>
<evidence type="ECO:0000313" key="4">
    <source>
        <dbReference type="Proteomes" id="UP001601442"/>
    </source>
</evidence>
<gene>
    <name evidence="3" type="ORF">ACFYU5_25540</name>
</gene>
<dbReference type="PANTHER" id="PTHR34075:SF5">
    <property type="entry name" value="BLR3430 PROTEIN"/>
    <property type="match status" value="1"/>
</dbReference>
<proteinExistence type="predicted"/>
<dbReference type="Pfam" id="PF01796">
    <property type="entry name" value="OB_ChsH2_C"/>
    <property type="match status" value="1"/>
</dbReference>
<reference evidence="3 4" key="1">
    <citation type="submission" date="2024-10" db="EMBL/GenBank/DDBJ databases">
        <title>The Natural Products Discovery Center: Release of the First 8490 Sequenced Strains for Exploring Actinobacteria Biosynthetic Diversity.</title>
        <authorList>
            <person name="Kalkreuter E."/>
            <person name="Kautsar S.A."/>
            <person name="Yang D."/>
            <person name="Bader C.D."/>
            <person name="Teijaro C.N."/>
            <person name="Fluegel L."/>
            <person name="Davis C.M."/>
            <person name="Simpson J.R."/>
            <person name="Lauterbach L."/>
            <person name="Steele A.D."/>
            <person name="Gui C."/>
            <person name="Meng S."/>
            <person name="Li G."/>
            <person name="Viehrig K."/>
            <person name="Ye F."/>
            <person name="Su P."/>
            <person name="Kiefer A.F."/>
            <person name="Nichols A."/>
            <person name="Cepeda A.J."/>
            <person name="Yan W."/>
            <person name="Fan B."/>
            <person name="Jiang Y."/>
            <person name="Adhikari A."/>
            <person name="Zheng C.-J."/>
            <person name="Schuster L."/>
            <person name="Cowan T.M."/>
            <person name="Smanski M.J."/>
            <person name="Chevrette M.G."/>
            <person name="De Carvalho L.P.S."/>
            <person name="Shen B."/>
        </authorList>
    </citation>
    <scope>NUCLEOTIDE SEQUENCE [LARGE SCALE GENOMIC DNA]</scope>
    <source>
        <strain evidence="3 4">NPDC004119</strain>
    </source>
</reference>
<evidence type="ECO:0000259" key="1">
    <source>
        <dbReference type="Pfam" id="PF01796"/>
    </source>
</evidence>
<dbReference type="InterPro" id="IPR002878">
    <property type="entry name" value="ChsH2_C"/>
</dbReference>